<dbReference type="InterPro" id="IPR021109">
    <property type="entry name" value="Peptidase_aspartic_dom_sf"/>
</dbReference>
<protein>
    <submittedName>
        <fullName evidence="4">Zinc finger protein</fullName>
    </submittedName>
</protein>
<feature type="compositionally biased region" description="Basic residues" evidence="2">
    <location>
        <begin position="620"/>
        <end position="646"/>
    </location>
</feature>
<keyword evidence="1" id="KW-0862">Zinc</keyword>
<organism evidence="4">
    <name type="scientific">Rhipicephalus zambeziensis</name>
    <dbReference type="NCBI Taxonomy" id="60191"/>
    <lineage>
        <taxon>Eukaryota</taxon>
        <taxon>Metazoa</taxon>
        <taxon>Ecdysozoa</taxon>
        <taxon>Arthropoda</taxon>
        <taxon>Chelicerata</taxon>
        <taxon>Arachnida</taxon>
        <taxon>Acari</taxon>
        <taxon>Parasitiformes</taxon>
        <taxon>Ixodida</taxon>
        <taxon>Ixodoidea</taxon>
        <taxon>Ixodidae</taxon>
        <taxon>Rhipicephalinae</taxon>
        <taxon>Rhipicephalus</taxon>
        <taxon>Rhipicephalus</taxon>
    </lineage>
</organism>
<dbReference type="Gene3D" id="4.10.60.10">
    <property type="entry name" value="Zinc finger, CCHC-type"/>
    <property type="match status" value="1"/>
</dbReference>
<dbReference type="InterPro" id="IPR036875">
    <property type="entry name" value="Znf_CCHC_sf"/>
</dbReference>
<dbReference type="InterPro" id="IPR038269">
    <property type="entry name" value="SCAN_sf"/>
</dbReference>
<dbReference type="SMART" id="SM00343">
    <property type="entry name" value="ZnF_C2HC"/>
    <property type="match status" value="2"/>
</dbReference>
<feature type="region of interest" description="Disordered" evidence="2">
    <location>
        <begin position="24"/>
        <end position="66"/>
    </location>
</feature>
<dbReference type="GO" id="GO:0003676">
    <property type="term" value="F:nucleic acid binding"/>
    <property type="evidence" value="ECO:0007669"/>
    <property type="project" value="InterPro"/>
</dbReference>
<feature type="compositionally biased region" description="Polar residues" evidence="2">
    <location>
        <begin position="598"/>
        <end position="614"/>
    </location>
</feature>
<name>A0A224Z474_9ACAR</name>
<keyword evidence="1" id="KW-0863">Zinc-finger</keyword>
<sequence length="646" mass="72879">MDLEKLVALGEKMGLSGAELRKWVSQKEKEERERAKEEREAKERQLKEEREAQEKQIQAEMAERERQRQHEIELERLRLQQRIETPVQARVESSEREDISFRLNLSKLLVAFDERKDDLDAYLHRFETIAKSQNWPEHQWSTALSTCLSGEALSVYGRLTPTDAASYAKVKAALLKRFRFTVEGFRDKFRTGKPADGETATQYAARLSHYFDRWIELSETAQEYGELRELLIREQFLTSCHPSLSLYLKERRAKSLEDMLELADQFLEAQGGTNLAKVKKDGCEDSKKSAPDEKKHSQENVTRCFLCNRVGHRASNCRTNFTRPSVMKCFKCGQTGHKADACHNEASKAHQAACVYASPKEQAEETNCEFVELKSGRKIPIIGCVITTRPTGLTKGMPTLLGKISGKEVTVLRDTGSSTVVVRKNLVRDSELTGRTSPVCLIDGSIRVLPEAKIEVETPYFSGKVTALCMTTPLFDLIIGNIDGARGPNDPECLGEDPKIEPSLAQEPRRECTAEENPMTDVTRAQAEAEVLEKVKQETPTDTVPDGKTCREGEVATKQPPSLVSEKLTKLVGQTQCRVVPELVKHQQHTSERDDDTSLSNVSTAAETPSTKPSPETARNKKKRKNKKRSSEHRKKGRKRDKRHAG</sequence>
<dbReference type="GO" id="GO:0008270">
    <property type="term" value="F:zinc ion binding"/>
    <property type="evidence" value="ECO:0007669"/>
    <property type="project" value="UniProtKB-KW"/>
</dbReference>
<accession>A0A224Z474</accession>
<dbReference type="SUPFAM" id="SSF57756">
    <property type="entry name" value="Retrovirus zinc finger-like domains"/>
    <property type="match status" value="1"/>
</dbReference>
<keyword evidence="1" id="KW-0479">Metal-binding</keyword>
<dbReference type="Gene3D" id="1.10.4020.10">
    <property type="entry name" value="DNA breaking-rejoining enzymes"/>
    <property type="match status" value="1"/>
</dbReference>
<proteinExistence type="predicted"/>
<dbReference type="EMBL" id="GFPF01013461">
    <property type="protein sequence ID" value="MAA24607.1"/>
    <property type="molecule type" value="Transcribed_RNA"/>
</dbReference>
<dbReference type="Pfam" id="PF02023">
    <property type="entry name" value="SCAN"/>
    <property type="match status" value="1"/>
</dbReference>
<dbReference type="Pfam" id="PF00098">
    <property type="entry name" value="zf-CCHC"/>
    <property type="match status" value="1"/>
</dbReference>
<dbReference type="InterPro" id="IPR003309">
    <property type="entry name" value="SCAN_dom"/>
</dbReference>
<evidence type="ECO:0000256" key="1">
    <source>
        <dbReference type="PROSITE-ProRule" id="PRU00047"/>
    </source>
</evidence>
<feature type="domain" description="CCHC-type" evidence="3">
    <location>
        <begin position="303"/>
        <end position="318"/>
    </location>
</feature>
<feature type="compositionally biased region" description="Basic and acidic residues" evidence="2">
    <location>
        <begin position="24"/>
        <end position="54"/>
    </location>
</feature>
<evidence type="ECO:0000313" key="4">
    <source>
        <dbReference type="EMBL" id="MAA24607.1"/>
    </source>
</evidence>
<reference evidence="4" key="1">
    <citation type="journal article" date="2017" name="Parasit. Vectors">
        <title>Sialotranscriptomics of Rhipicephalus zambeziensis reveals intricate expression profiles of secretory proteins and suggests tight temporal transcriptional regulation during blood-feeding.</title>
        <authorList>
            <person name="de Castro M.H."/>
            <person name="de Klerk D."/>
            <person name="Pienaar R."/>
            <person name="Rees D.J.G."/>
            <person name="Mans B.J."/>
        </authorList>
    </citation>
    <scope>NUCLEOTIDE SEQUENCE</scope>
    <source>
        <tissue evidence="4">Salivary glands</tissue>
    </source>
</reference>
<dbReference type="InterPro" id="IPR001878">
    <property type="entry name" value="Znf_CCHC"/>
</dbReference>
<feature type="domain" description="CCHC-type" evidence="3">
    <location>
        <begin position="328"/>
        <end position="342"/>
    </location>
</feature>
<dbReference type="SUPFAM" id="SSF47353">
    <property type="entry name" value="Retrovirus capsid dimerization domain-like"/>
    <property type="match status" value="1"/>
</dbReference>
<feature type="region of interest" description="Disordered" evidence="2">
    <location>
        <begin position="584"/>
        <end position="646"/>
    </location>
</feature>
<dbReference type="SUPFAM" id="SSF50630">
    <property type="entry name" value="Acid proteases"/>
    <property type="match status" value="1"/>
</dbReference>
<dbReference type="PANTHER" id="PTHR46888">
    <property type="entry name" value="ZINC KNUCKLE DOMAINCONTAINING PROTEIN-RELATED"/>
    <property type="match status" value="1"/>
</dbReference>
<evidence type="ECO:0000256" key="2">
    <source>
        <dbReference type="SAM" id="MobiDB-lite"/>
    </source>
</evidence>
<dbReference type="PANTHER" id="PTHR46888:SF1">
    <property type="entry name" value="RIBONUCLEASE H"/>
    <property type="match status" value="1"/>
</dbReference>
<evidence type="ECO:0000259" key="3">
    <source>
        <dbReference type="PROSITE" id="PS50158"/>
    </source>
</evidence>
<dbReference type="AlphaFoldDB" id="A0A224Z474"/>
<feature type="region of interest" description="Disordered" evidence="2">
    <location>
        <begin position="535"/>
        <end position="561"/>
    </location>
</feature>
<dbReference type="PROSITE" id="PS50158">
    <property type="entry name" value="ZF_CCHC"/>
    <property type="match status" value="2"/>
</dbReference>